<reference evidence="4 5" key="1">
    <citation type="journal article" date="2018" name="PLoS Pathog.">
        <title>Evolution of structural diversity of trichothecenes, a family of toxins produced by plant pathogenic and entomopathogenic fungi.</title>
        <authorList>
            <person name="Proctor R.H."/>
            <person name="McCormick S.P."/>
            <person name="Kim H.S."/>
            <person name="Cardoza R.E."/>
            <person name="Stanley A.M."/>
            <person name="Lindo L."/>
            <person name="Kelly A."/>
            <person name="Brown D.W."/>
            <person name="Lee T."/>
            <person name="Vaughan M.M."/>
            <person name="Alexander N.J."/>
            <person name="Busman M."/>
            <person name="Gutierrez S."/>
        </authorList>
    </citation>
    <scope>NUCLEOTIDE SEQUENCE [LARGE SCALE GENOMIC DNA]</scope>
    <source>
        <strain evidence="4 5">NRRL 3299</strain>
    </source>
</reference>
<feature type="domain" description="DUF7605" evidence="3">
    <location>
        <begin position="726"/>
        <end position="903"/>
    </location>
</feature>
<evidence type="ECO:0000256" key="1">
    <source>
        <dbReference type="SAM" id="Coils"/>
    </source>
</evidence>
<proteinExistence type="predicted"/>
<feature type="region of interest" description="Disordered" evidence="2">
    <location>
        <begin position="1"/>
        <end position="37"/>
    </location>
</feature>
<keyword evidence="1" id="KW-0175">Coiled coil</keyword>
<dbReference type="InterPro" id="IPR056024">
    <property type="entry name" value="DUF7605"/>
</dbReference>
<protein>
    <submittedName>
        <fullName evidence="4">GTPase slip-gc</fullName>
    </submittedName>
</protein>
<feature type="coiled-coil region" evidence="1">
    <location>
        <begin position="448"/>
        <end position="518"/>
    </location>
</feature>
<dbReference type="InterPro" id="IPR027417">
    <property type="entry name" value="P-loop_NTPase"/>
</dbReference>
<gene>
    <name evidence="4" type="ORF">FSPOR_11068</name>
</gene>
<feature type="region of interest" description="Disordered" evidence="2">
    <location>
        <begin position="207"/>
        <end position="233"/>
    </location>
</feature>
<feature type="region of interest" description="Disordered" evidence="2">
    <location>
        <begin position="1006"/>
        <end position="1033"/>
    </location>
</feature>
<evidence type="ECO:0000313" key="5">
    <source>
        <dbReference type="Proteomes" id="UP000266152"/>
    </source>
</evidence>
<organism evidence="4 5">
    <name type="scientific">Fusarium sporotrichioides</name>
    <dbReference type="NCBI Taxonomy" id="5514"/>
    <lineage>
        <taxon>Eukaryota</taxon>
        <taxon>Fungi</taxon>
        <taxon>Dikarya</taxon>
        <taxon>Ascomycota</taxon>
        <taxon>Pezizomycotina</taxon>
        <taxon>Sordariomycetes</taxon>
        <taxon>Hypocreomycetidae</taxon>
        <taxon>Hypocreales</taxon>
        <taxon>Nectriaceae</taxon>
        <taxon>Fusarium</taxon>
    </lineage>
</organism>
<keyword evidence="5" id="KW-1185">Reference proteome</keyword>
<dbReference type="SUPFAM" id="SSF52540">
    <property type="entry name" value="P-loop containing nucleoside triphosphate hydrolases"/>
    <property type="match status" value="1"/>
</dbReference>
<evidence type="ECO:0000313" key="4">
    <source>
        <dbReference type="EMBL" id="RGP59817.1"/>
    </source>
</evidence>
<feature type="compositionally biased region" description="Acidic residues" evidence="2">
    <location>
        <begin position="1021"/>
        <end position="1033"/>
    </location>
</feature>
<dbReference type="EMBL" id="PXOF01000206">
    <property type="protein sequence ID" value="RGP59817.1"/>
    <property type="molecule type" value="Genomic_DNA"/>
</dbReference>
<dbReference type="Proteomes" id="UP000266152">
    <property type="component" value="Unassembled WGS sequence"/>
</dbReference>
<comment type="caution">
    <text evidence="4">The sequence shown here is derived from an EMBL/GenBank/DDBJ whole genome shotgun (WGS) entry which is preliminary data.</text>
</comment>
<accession>A0A395RI93</accession>
<dbReference type="Pfam" id="PF24564">
    <property type="entry name" value="DUF7605"/>
    <property type="match status" value="1"/>
</dbReference>
<evidence type="ECO:0000256" key="2">
    <source>
        <dbReference type="SAM" id="MobiDB-lite"/>
    </source>
</evidence>
<evidence type="ECO:0000259" key="3">
    <source>
        <dbReference type="Pfam" id="PF24564"/>
    </source>
</evidence>
<dbReference type="Gene3D" id="3.40.50.300">
    <property type="entry name" value="P-loop containing nucleotide triphosphate hydrolases"/>
    <property type="match status" value="1"/>
</dbReference>
<dbReference type="PANTHER" id="PTHR36681:SF3">
    <property type="entry name" value="NUCLEAR GTPASE, GERMINAL CENTER-ASSOCIATED, TANDEM DUPLICATE 3"/>
    <property type="match status" value="1"/>
</dbReference>
<dbReference type="AlphaFoldDB" id="A0A395RI93"/>
<feature type="compositionally biased region" description="Acidic residues" evidence="2">
    <location>
        <begin position="208"/>
        <end position="226"/>
    </location>
</feature>
<sequence length="1033" mass="116855">MKRKGSRAPPKPVKRERSPGLEDVPENPSPKRRADKTTGIVCVSTNFPWRECGETEDEERLKIKEKAVVRAETYCERIRTLLDSALNIPHDTPEAVMMGVRMMKHWCADHDQILKKHRKRQILVGVEGPTGAGKSSLLGSLLKIPELFPSGQESAATAVIGKVSWNWIDDPGREFRAQVIFRSRDQIANELEALLKELNIWSSLVADQADDEDDDDEDNDDDDDGERADAISVSRSEIEHQLPRVQAVWGLDGEQLLQLAKRCLLKISYSKAVDIIFNKNPTATKFLDDGKANFNASTAKMLSESIKPFLDSSSSTYGGTSQFAAWPLVRGVDLYVKADILKPGITLVDLPGCGDAVESRSEVAQKISHILDVRMVVSPIIRATDEKQGQALMQNGFDEAQMRIRGKMDGHGFCVIASKMDDMKVDSYVAGCPELAGDAEVIEKQSKLGELKAEKSTLKTTRSQLKEAKKEADTERKQATKAYEFAKTMCESHVQTDLKAAEAHLSDLRARLDEQVKVFTDVDERLDECELRQTQVATETKYIRDWIHHRAIQTRNARVIKRLRADFALRQKRMDNEKAPNHSQLDSEYLLPILPVSTRAFWQLESNDSPMPGFPDQTYTGIPAVEKWIHRATLVKREKHLDETLDGYQNLMTMMRIYSATKGQDGDFDFTRSEVEAALADTHNFYLKKLRSKLTEACSEIQKLDPLEHKDRAKRRFLREAQRIVQKWEYKYPDRENNIERMAFGTHAAIVRRMGTQYKSKRSGVTYTWIENLATPILKTLSRDWDRKMNKRLPLIRKPMMSGYSKVFNEYLKAIQRVIDEKVPLLAACFSNTRSVLKNSQRAIETRIGDVLETLAEDAAIVALDVVSTLQNEMNPTFEAALLEHGRGTFARRKEMIQSKMKADVTTICDEMIDNLVAGVAETIAEVPGQLEDVADAGPRNVQQQLSLLINNLVENHCTDPAVIAKKTYYQVNIRNQIDGWEAAWAEEGNYEEHILDLDLEIPDTIPEPVLGDGPLSKDEAMEDDSDDYDDED</sequence>
<name>A0A395RI93_FUSSP</name>
<dbReference type="PANTHER" id="PTHR36681">
    <property type="entry name" value="NUCLEAR GTPASE, GERMINAL CENTER-ASSOCIATED, TANDEM DUPLICATE 3"/>
    <property type="match status" value="1"/>
</dbReference>